<protein>
    <submittedName>
        <fullName evidence="1">Uncharacterized protein</fullName>
    </submittedName>
</protein>
<dbReference type="EMBL" id="JAQOWY010000123">
    <property type="protein sequence ID" value="KAK1850301.1"/>
    <property type="molecule type" value="Genomic_DNA"/>
</dbReference>
<keyword evidence="2" id="KW-1185">Reference proteome</keyword>
<dbReference type="Proteomes" id="UP001243330">
    <property type="component" value="Unassembled WGS sequence"/>
</dbReference>
<gene>
    <name evidence="1" type="ORF">CCHR01_07105</name>
</gene>
<sequence length="76" mass="8668">MAFEEHLRWPRYVTLVILACLIRNLNALSSFTRRRHCHCMLQPVVLSQVSLEAAQPQTCLLHINSKHETTAPTSAN</sequence>
<reference evidence="1" key="1">
    <citation type="submission" date="2023-01" db="EMBL/GenBank/DDBJ databases">
        <title>Colletotrichum chrysophilum M932 genome sequence.</title>
        <authorList>
            <person name="Baroncelli R."/>
        </authorList>
    </citation>
    <scope>NUCLEOTIDE SEQUENCE</scope>
    <source>
        <strain evidence="1">M932</strain>
    </source>
</reference>
<name>A0AAD9ALF4_9PEZI</name>
<comment type="caution">
    <text evidence="1">The sequence shown here is derived from an EMBL/GenBank/DDBJ whole genome shotgun (WGS) entry which is preliminary data.</text>
</comment>
<evidence type="ECO:0000313" key="2">
    <source>
        <dbReference type="Proteomes" id="UP001243330"/>
    </source>
</evidence>
<dbReference type="AlphaFoldDB" id="A0AAD9ALF4"/>
<evidence type="ECO:0000313" key="1">
    <source>
        <dbReference type="EMBL" id="KAK1850301.1"/>
    </source>
</evidence>
<accession>A0AAD9ALF4</accession>
<proteinExistence type="predicted"/>
<organism evidence="1 2">
    <name type="scientific">Colletotrichum chrysophilum</name>
    <dbReference type="NCBI Taxonomy" id="1836956"/>
    <lineage>
        <taxon>Eukaryota</taxon>
        <taxon>Fungi</taxon>
        <taxon>Dikarya</taxon>
        <taxon>Ascomycota</taxon>
        <taxon>Pezizomycotina</taxon>
        <taxon>Sordariomycetes</taxon>
        <taxon>Hypocreomycetidae</taxon>
        <taxon>Glomerellales</taxon>
        <taxon>Glomerellaceae</taxon>
        <taxon>Colletotrichum</taxon>
        <taxon>Colletotrichum gloeosporioides species complex</taxon>
    </lineage>
</organism>